<evidence type="ECO:0000313" key="1">
    <source>
        <dbReference type="EMBL" id="MDR6208269.1"/>
    </source>
</evidence>
<proteinExistence type="predicted"/>
<evidence type="ECO:0000313" key="2">
    <source>
        <dbReference type="Proteomes" id="UP001245184"/>
    </source>
</evidence>
<dbReference type="EMBL" id="JAVIZN010000003">
    <property type="protein sequence ID" value="MDR6208269.1"/>
    <property type="molecule type" value="Genomic_DNA"/>
</dbReference>
<accession>A0ABD5CT00</accession>
<dbReference type="Gene3D" id="3.40.50.300">
    <property type="entry name" value="P-loop containing nucleotide triphosphate hydrolases"/>
    <property type="match status" value="1"/>
</dbReference>
<reference evidence="1 2" key="1">
    <citation type="submission" date="2023-08" db="EMBL/GenBank/DDBJ databases">
        <title>Genome sequencing of plant associated microbes to promote plant fitness in Sorghum bicolor and Oryza sativa.</title>
        <authorList>
            <person name="Coleman-Derr D."/>
        </authorList>
    </citation>
    <scope>NUCLEOTIDE SEQUENCE [LARGE SCALE GENOMIC DNA]</scope>
    <source>
        <strain evidence="1 2">SLBN-33</strain>
    </source>
</reference>
<dbReference type="Proteomes" id="UP001245184">
    <property type="component" value="Unassembled WGS sequence"/>
</dbReference>
<dbReference type="AlphaFoldDB" id="A0ABD5CT00"/>
<protein>
    <submittedName>
        <fullName evidence="1">ABC-type cobalamin/Fe3+-siderophores transport system ATPase subunit</fullName>
    </submittedName>
</protein>
<dbReference type="InterPro" id="IPR027417">
    <property type="entry name" value="P-loop_NTPase"/>
</dbReference>
<name>A0ABD5CT00_9BURK</name>
<dbReference type="RefSeq" id="WP_310035727.1">
    <property type="nucleotide sequence ID" value="NZ_JAVIZN010000003.1"/>
</dbReference>
<gene>
    <name evidence="1" type="ORF">QF025_007070</name>
</gene>
<comment type="caution">
    <text evidence="1">The sequence shown here is derived from an EMBL/GenBank/DDBJ whole genome shotgun (WGS) entry which is preliminary data.</text>
</comment>
<organism evidence="1 2">
    <name type="scientific">Paraburkholderia graminis</name>
    <dbReference type="NCBI Taxonomy" id="60548"/>
    <lineage>
        <taxon>Bacteria</taxon>
        <taxon>Pseudomonadati</taxon>
        <taxon>Pseudomonadota</taxon>
        <taxon>Betaproteobacteria</taxon>
        <taxon>Burkholderiales</taxon>
        <taxon>Burkholderiaceae</taxon>
        <taxon>Paraburkholderia</taxon>
    </lineage>
</organism>
<sequence>MVVVCGPSGSGKSTLVKTVKGLERTPQAIPPQRFLSMLKELRDDLRLIIDSTTSEQYGEATLADLIASQRHRFTRLFETQGAQCTRQLSRRLSSTRCRRGAALT</sequence>
<dbReference type="SUPFAM" id="SSF52540">
    <property type="entry name" value="P-loop containing nucleoside triphosphate hydrolases"/>
    <property type="match status" value="1"/>
</dbReference>